<evidence type="ECO:0000313" key="2">
    <source>
        <dbReference type="Proteomes" id="UP001341281"/>
    </source>
</evidence>
<organism evidence="1 2">
    <name type="scientific">Paspalum notatum var. saurae</name>
    <dbReference type="NCBI Taxonomy" id="547442"/>
    <lineage>
        <taxon>Eukaryota</taxon>
        <taxon>Viridiplantae</taxon>
        <taxon>Streptophyta</taxon>
        <taxon>Embryophyta</taxon>
        <taxon>Tracheophyta</taxon>
        <taxon>Spermatophyta</taxon>
        <taxon>Magnoliopsida</taxon>
        <taxon>Liliopsida</taxon>
        <taxon>Poales</taxon>
        <taxon>Poaceae</taxon>
        <taxon>PACMAD clade</taxon>
        <taxon>Panicoideae</taxon>
        <taxon>Andropogonodae</taxon>
        <taxon>Paspaleae</taxon>
        <taxon>Paspalinae</taxon>
        <taxon>Paspalum</taxon>
    </lineage>
</organism>
<keyword evidence="2" id="KW-1185">Reference proteome</keyword>
<evidence type="ECO:0000313" key="1">
    <source>
        <dbReference type="EMBL" id="WVZ55640.1"/>
    </source>
</evidence>
<dbReference type="AlphaFoldDB" id="A0AAQ3PRV5"/>
<gene>
    <name evidence="1" type="ORF">U9M48_006276</name>
</gene>
<reference evidence="1 2" key="1">
    <citation type="submission" date="2024-02" db="EMBL/GenBank/DDBJ databases">
        <title>High-quality chromosome-scale genome assembly of Pensacola bahiagrass (Paspalum notatum Flugge var. saurae).</title>
        <authorList>
            <person name="Vega J.M."/>
            <person name="Podio M."/>
            <person name="Orjuela J."/>
            <person name="Siena L.A."/>
            <person name="Pessino S.C."/>
            <person name="Combes M.C."/>
            <person name="Mariac C."/>
            <person name="Albertini E."/>
            <person name="Pupilli F."/>
            <person name="Ortiz J.P.A."/>
            <person name="Leblanc O."/>
        </authorList>
    </citation>
    <scope>NUCLEOTIDE SEQUENCE [LARGE SCALE GENOMIC DNA]</scope>
    <source>
        <strain evidence="1">R1</strain>
        <tissue evidence="1">Leaf</tissue>
    </source>
</reference>
<dbReference type="Proteomes" id="UP001341281">
    <property type="component" value="Chromosome 02"/>
</dbReference>
<sequence length="70" mass="7644">MNVLGVPGKQYENASTYAYTLHMITLSSNMACVVPSDSSGLQVGFLTGISSYPADQRLSHLQRNARVMQH</sequence>
<name>A0AAQ3PRV5_PASNO</name>
<proteinExistence type="predicted"/>
<accession>A0AAQ3PRV5</accession>
<protein>
    <submittedName>
        <fullName evidence="1">Uncharacterized protein</fullName>
    </submittedName>
</protein>
<dbReference type="EMBL" id="CP144746">
    <property type="protein sequence ID" value="WVZ55640.1"/>
    <property type="molecule type" value="Genomic_DNA"/>
</dbReference>